<dbReference type="EMBL" id="DS231696">
    <property type="protein sequence ID" value="KNA95940.1"/>
    <property type="molecule type" value="Genomic_DNA"/>
</dbReference>
<dbReference type="Proteomes" id="UP000009097">
    <property type="component" value="Unassembled WGS sequence"/>
</dbReference>
<evidence type="ECO:0000313" key="2">
    <source>
        <dbReference type="Proteomes" id="UP000009097"/>
    </source>
</evidence>
<organism evidence="1 2">
    <name type="scientific">Fusarium oxysporum f. sp. lycopersici (strain 4287 / CBS 123668 / FGSC 9935 / NRRL 34936)</name>
    <name type="common">Fusarium vascular wilt of tomato</name>
    <dbReference type="NCBI Taxonomy" id="426428"/>
    <lineage>
        <taxon>Eukaryota</taxon>
        <taxon>Fungi</taxon>
        <taxon>Dikarya</taxon>
        <taxon>Ascomycota</taxon>
        <taxon>Pezizomycotina</taxon>
        <taxon>Sordariomycetes</taxon>
        <taxon>Hypocreomycetidae</taxon>
        <taxon>Hypocreales</taxon>
        <taxon>Nectriaceae</taxon>
        <taxon>Fusarium</taxon>
        <taxon>Fusarium oxysporum species complex</taxon>
    </lineage>
</organism>
<sequence>MPDISEVTTSKVRNDHTHWRCMHETDGNECNTRLQMTQEHCTECDSSREEGSYAETHDGYQLGTLESFDPDVPKCKLTNGNICDTKNPMTDKTCSVCGIDRGIRSVALASNDDMLGVLASVDSEGREMWYYSITTNGTS</sequence>
<dbReference type="VEuPathDB" id="FungiDB:FOXG_18065"/>
<name>A0A0J9UCX1_FUSO4</name>
<dbReference type="AlphaFoldDB" id="A0A0J9UCX1"/>
<accession>A0A0J9UCX1</accession>
<dbReference type="GeneID" id="28958771"/>
<reference evidence="1" key="2">
    <citation type="journal article" date="2010" name="Nature">
        <title>Comparative genomics reveals mobile pathogenicity chromosomes in Fusarium.</title>
        <authorList>
            <person name="Ma L.J."/>
            <person name="van der Does H.C."/>
            <person name="Borkovich K.A."/>
            <person name="Coleman J.J."/>
            <person name="Daboussi M.J."/>
            <person name="Di Pietro A."/>
            <person name="Dufresne M."/>
            <person name="Freitag M."/>
            <person name="Grabherr M."/>
            <person name="Henrissat B."/>
            <person name="Houterman P.M."/>
            <person name="Kang S."/>
            <person name="Shim W.B."/>
            <person name="Woloshuk C."/>
            <person name="Xie X."/>
            <person name="Xu J.R."/>
            <person name="Antoniw J."/>
            <person name="Baker S.E."/>
            <person name="Bluhm B.H."/>
            <person name="Breakspear A."/>
            <person name="Brown D.W."/>
            <person name="Butchko R.A."/>
            <person name="Chapman S."/>
            <person name="Coulson R."/>
            <person name="Coutinho P.M."/>
            <person name="Danchin E.G."/>
            <person name="Diener A."/>
            <person name="Gale L.R."/>
            <person name="Gardiner D.M."/>
            <person name="Goff S."/>
            <person name="Hammond-Kosack K.E."/>
            <person name="Hilburn K."/>
            <person name="Hua-Van A."/>
            <person name="Jonkers W."/>
            <person name="Kazan K."/>
            <person name="Kodira C.D."/>
            <person name="Koehrsen M."/>
            <person name="Kumar L."/>
            <person name="Lee Y.H."/>
            <person name="Li L."/>
            <person name="Manners J.M."/>
            <person name="Miranda-Saavedra D."/>
            <person name="Mukherjee M."/>
            <person name="Park G."/>
            <person name="Park J."/>
            <person name="Park S.Y."/>
            <person name="Proctor R.H."/>
            <person name="Regev A."/>
            <person name="Ruiz-Roldan M.C."/>
            <person name="Sain D."/>
            <person name="Sakthikumar S."/>
            <person name="Sykes S."/>
            <person name="Schwartz D.C."/>
            <person name="Turgeon B.G."/>
            <person name="Wapinski I."/>
            <person name="Yoder O."/>
            <person name="Young S."/>
            <person name="Zeng Q."/>
            <person name="Zhou S."/>
            <person name="Galagan J."/>
            <person name="Cuomo C.A."/>
            <person name="Kistler H.C."/>
            <person name="Rep M."/>
        </authorList>
    </citation>
    <scope>NUCLEOTIDE SEQUENCE [LARGE SCALE GENOMIC DNA]</scope>
    <source>
        <strain evidence="1">4287</strain>
    </source>
</reference>
<dbReference type="RefSeq" id="XP_018233986.1">
    <property type="nucleotide sequence ID" value="XM_018398110.1"/>
</dbReference>
<evidence type="ECO:0000313" key="1">
    <source>
        <dbReference type="EMBL" id="KNA95940.1"/>
    </source>
</evidence>
<protein>
    <submittedName>
        <fullName evidence="1">Uncharacterized protein</fullName>
    </submittedName>
</protein>
<gene>
    <name evidence="1" type="ORF">FOXG_18065</name>
</gene>
<dbReference type="KEGG" id="fox:FOXG_18065"/>
<proteinExistence type="predicted"/>
<reference evidence="1" key="1">
    <citation type="submission" date="2007-04" db="EMBL/GenBank/DDBJ databases">
        <authorList>
            <consortium name="The Broad Institute Genome Sequencing Platform"/>
            <person name="Birren B."/>
            <person name="Lander E."/>
            <person name="Galagan J."/>
            <person name="Nusbaum C."/>
            <person name="Devon K."/>
            <person name="Ma L.-J."/>
            <person name="Jaffe D."/>
            <person name="Butler J."/>
            <person name="Alvarez P."/>
            <person name="Gnerre S."/>
            <person name="Grabherr M."/>
            <person name="Kleber M."/>
            <person name="Mauceli E."/>
            <person name="Brockman W."/>
            <person name="MacCallum I.A."/>
            <person name="Young S."/>
            <person name="LaButti K."/>
            <person name="DeCaprio D."/>
            <person name="Crawford M."/>
            <person name="Koehrsen M."/>
            <person name="Engels R."/>
            <person name="Montgomery P."/>
            <person name="Pearson M."/>
            <person name="Howarth C."/>
            <person name="Larson L."/>
            <person name="White J."/>
            <person name="O'Leary S."/>
            <person name="Kodira C."/>
            <person name="Zeng Q."/>
            <person name="Yandava C."/>
            <person name="Alvarado L."/>
            <person name="Kistler C."/>
            <person name="Shim W.-B."/>
            <person name="Kang S."/>
            <person name="Woloshuk C."/>
        </authorList>
    </citation>
    <scope>NUCLEOTIDE SEQUENCE</scope>
    <source>
        <strain evidence="1">4287</strain>
    </source>
</reference>